<name>A0A2A9MER6_BESBE</name>
<feature type="region of interest" description="Disordered" evidence="8">
    <location>
        <begin position="81"/>
        <end position="113"/>
    </location>
</feature>
<dbReference type="PANTHER" id="PTHR11635">
    <property type="entry name" value="CAMP-DEPENDENT PROTEIN KINASE REGULATORY CHAIN"/>
    <property type="match status" value="1"/>
</dbReference>
<dbReference type="InterPro" id="IPR018488">
    <property type="entry name" value="cNMP-bd_CS"/>
</dbReference>
<dbReference type="FunFam" id="2.60.120.10:FF:000006">
    <property type="entry name" value="cAMP-dependent protein kinase type I-alpha regulatory subunit"/>
    <property type="match status" value="1"/>
</dbReference>
<dbReference type="SUPFAM" id="SSF51206">
    <property type="entry name" value="cAMP-binding domain-like"/>
    <property type="match status" value="2"/>
</dbReference>
<dbReference type="OrthoDB" id="417078at2759"/>
<dbReference type="STRING" id="94643.A0A2A9MER6"/>
<proteinExistence type="inferred from homology"/>
<sequence>MAGATTAYQEYINTKLNPVLEGLVVEVLLEHPDDPVTFMISRLCQRAGIPDPVAGASSGPNETEELRQQISLLREQLKKLEKETNHSTEETHAHDESEESDDDHDDGTMDEEEDEALTARFKNLNKMRCSVSAEVYGEWNKKKNFVAPVYEKDEEQKTKLERILRQSFLFNRLEDRDLATVILAMKETRIEGGTRLIVEGDDGECLYVVESGELQCLKKIDGEEKVVKAVGAGDAFGELALLYNAPRAATVLSVSACVLWELGRDTFNAIVKDAATKRRAMYDSFLQSVHLLDNMDAYERGKVADALRTEFFTDGAFIVRQGEPGDVFYIVEEGSAVATKAFGPDQPAIEVKRYQAGDYFGELALINDEPRAANVIAQGLCKVACLDRKSFKRLMGSVQDLLNKKASEYKKESGEA</sequence>
<keyword evidence="11" id="KW-1185">Reference proteome</keyword>
<dbReference type="Gene3D" id="2.60.120.10">
    <property type="entry name" value="Jelly Rolls"/>
    <property type="match status" value="2"/>
</dbReference>
<evidence type="ECO:0000256" key="7">
    <source>
        <dbReference type="PIRSR" id="PIRSR000548-1"/>
    </source>
</evidence>
<accession>A0A2A9MER6</accession>
<dbReference type="InterPro" id="IPR000595">
    <property type="entry name" value="cNMP-bd_dom"/>
</dbReference>
<dbReference type="SMART" id="SM00100">
    <property type="entry name" value="cNMP"/>
    <property type="match status" value="2"/>
</dbReference>
<gene>
    <name evidence="10" type="ORF">BESB_072790</name>
</gene>
<dbReference type="GeneID" id="40312205"/>
<evidence type="ECO:0000256" key="4">
    <source>
        <dbReference type="ARBA" id="ARBA00022737"/>
    </source>
</evidence>
<dbReference type="GO" id="GO:0005829">
    <property type="term" value="C:cytosol"/>
    <property type="evidence" value="ECO:0007669"/>
    <property type="project" value="TreeGrafter"/>
</dbReference>
<evidence type="ECO:0000313" key="10">
    <source>
        <dbReference type="EMBL" id="PFH34127.1"/>
    </source>
</evidence>
<dbReference type="PROSITE" id="PS00889">
    <property type="entry name" value="CNMP_BINDING_2"/>
    <property type="match status" value="2"/>
</dbReference>
<evidence type="ECO:0000256" key="5">
    <source>
        <dbReference type="ARBA" id="ARBA00022741"/>
    </source>
</evidence>
<dbReference type="GO" id="GO:0004862">
    <property type="term" value="F:cAMP-dependent protein kinase inhibitor activity"/>
    <property type="evidence" value="ECO:0007669"/>
    <property type="project" value="TreeGrafter"/>
</dbReference>
<reference evidence="10 11" key="1">
    <citation type="submission" date="2017-09" db="EMBL/GenBank/DDBJ databases">
        <title>Genome sequencing of Besnoitia besnoiti strain Bb-Ger1.</title>
        <authorList>
            <person name="Schares G."/>
            <person name="Venepally P."/>
            <person name="Lorenzi H.A."/>
        </authorList>
    </citation>
    <scope>NUCLEOTIDE SEQUENCE [LARGE SCALE GENOMIC DNA]</scope>
    <source>
        <strain evidence="10 11">Bb-Ger1</strain>
    </source>
</reference>
<feature type="binding site" evidence="7">
    <location>
        <position position="371"/>
    </location>
    <ligand>
        <name>3',5'-cyclic AMP</name>
        <dbReference type="ChEBI" id="CHEBI:58165"/>
        <label>2</label>
    </ligand>
</feature>
<dbReference type="PRINTS" id="PR00103">
    <property type="entry name" value="CAMPKINASE"/>
</dbReference>
<evidence type="ECO:0000256" key="8">
    <source>
        <dbReference type="SAM" id="MobiDB-lite"/>
    </source>
</evidence>
<keyword evidence="2" id="KW-0597">Phosphoprotein</keyword>
<feature type="compositionally biased region" description="Basic and acidic residues" evidence="8">
    <location>
        <begin position="81"/>
        <end position="95"/>
    </location>
</feature>
<evidence type="ECO:0000256" key="2">
    <source>
        <dbReference type="ARBA" id="ARBA00022553"/>
    </source>
</evidence>
<dbReference type="InterPro" id="IPR014710">
    <property type="entry name" value="RmlC-like_jellyroll"/>
</dbReference>
<feature type="binding site" evidence="7">
    <location>
        <position position="247"/>
    </location>
    <ligand>
        <name>3',5'-cyclic AMP</name>
        <dbReference type="ChEBI" id="CHEBI:58165"/>
        <label>1</label>
    </ligand>
</feature>
<dbReference type="Proteomes" id="UP000224006">
    <property type="component" value="Unassembled WGS sequence"/>
</dbReference>
<dbReference type="EMBL" id="NWUJ01000007">
    <property type="protein sequence ID" value="PFH34127.1"/>
    <property type="molecule type" value="Genomic_DNA"/>
</dbReference>
<feature type="domain" description="Cyclic nucleotide-binding" evidence="9">
    <location>
        <begin position="291"/>
        <end position="412"/>
    </location>
</feature>
<dbReference type="KEGG" id="bbes:BESB_072790"/>
<dbReference type="InterPro" id="IPR012198">
    <property type="entry name" value="cAMP_dep_PK_reg_su"/>
</dbReference>
<dbReference type="PROSITE" id="PS00888">
    <property type="entry name" value="CNMP_BINDING_1"/>
    <property type="match status" value="2"/>
</dbReference>
<dbReference type="GO" id="GO:0030552">
    <property type="term" value="F:cAMP binding"/>
    <property type="evidence" value="ECO:0007669"/>
    <property type="project" value="UniProtKB-KW"/>
</dbReference>
<dbReference type="AlphaFoldDB" id="A0A2A9MER6"/>
<organism evidence="10 11">
    <name type="scientific">Besnoitia besnoiti</name>
    <name type="common">Apicomplexan protozoan</name>
    <dbReference type="NCBI Taxonomy" id="94643"/>
    <lineage>
        <taxon>Eukaryota</taxon>
        <taxon>Sar</taxon>
        <taxon>Alveolata</taxon>
        <taxon>Apicomplexa</taxon>
        <taxon>Conoidasida</taxon>
        <taxon>Coccidia</taxon>
        <taxon>Eucoccidiorida</taxon>
        <taxon>Eimeriorina</taxon>
        <taxon>Sarcocystidae</taxon>
        <taxon>Besnoitia</taxon>
    </lineage>
</organism>
<evidence type="ECO:0000313" key="11">
    <source>
        <dbReference type="Proteomes" id="UP000224006"/>
    </source>
</evidence>
<evidence type="ECO:0000256" key="1">
    <source>
        <dbReference type="ARBA" id="ARBA00005753"/>
    </source>
</evidence>
<keyword evidence="4" id="KW-0677">Repeat</keyword>
<comment type="similarity">
    <text evidence="1">Belongs to the cAMP-dependent kinase regulatory chain family.</text>
</comment>
<dbReference type="GO" id="GO:0005952">
    <property type="term" value="C:cAMP-dependent protein kinase complex"/>
    <property type="evidence" value="ECO:0007669"/>
    <property type="project" value="InterPro"/>
</dbReference>
<dbReference type="RefSeq" id="XP_029218136.1">
    <property type="nucleotide sequence ID" value="XM_029365652.1"/>
</dbReference>
<keyword evidence="3 7" id="KW-0116">cAMP-binding</keyword>
<keyword evidence="5 7" id="KW-0547">Nucleotide-binding</keyword>
<feature type="binding site" evidence="7">
    <location>
        <position position="238"/>
    </location>
    <ligand>
        <name>3',5'-cyclic AMP</name>
        <dbReference type="ChEBI" id="CHEBI:58165"/>
        <label>1</label>
    </ligand>
</feature>
<evidence type="ECO:0000256" key="3">
    <source>
        <dbReference type="ARBA" id="ARBA00022566"/>
    </source>
</evidence>
<evidence type="ECO:0000256" key="6">
    <source>
        <dbReference type="ARBA" id="ARBA00023149"/>
    </source>
</evidence>
<dbReference type="InterPro" id="IPR018490">
    <property type="entry name" value="cNMP-bd_dom_sf"/>
</dbReference>
<dbReference type="InterPro" id="IPR050503">
    <property type="entry name" value="cAMP-dep_PK_reg_su-like"/>
</dbReference>
<dbReference type="CDD" id="cd22964">
    <property type="entry name" value="DD_CrRSP_unchar"/>
    <property type="match status" value="1"/>
</dbReference>
<comment type="caution">
    <text evidence="10">The sequence shown here is derived from an EMBL/GenBank/DDBJ whole genome shotgun (WGS) entry which is preliminary data.</text>
</comment>
<feature type="compositionally biased region" description="Acidic residues" evidence="8">
    <location>
        <begin position="96"/>
        <end position="113"/>
    </location>
</feature>
<evidence type="ECO:0000259" key="9">
    <source>
        <dbReference type="PROSITE" id="PS50042"/>
    </source>
</evidence>
<feature type="binding site" evidence="7">
    <location>
        <position position="362"/>
    </location>
    <ligand>
        <name>3',5'-cyclic AMP</name>
        <dbReference type="ChEBI" id="CHEBI:58165"/>
        <label>2</label>
    </ligand>
</feature>
<dbReference type="PROSITE" id="PS50042">
    <property type="entry name" value="CNMP_BINDING_3"/>
    <property type="match status" value="2"/>
</dbReference>
<dbReference type="PIRSF" id="PIRSF000548">
    <property type="entry name" value="PK_regulatory"/>
    <property type="match status" value="1"/>
</dbReference>
<dbReference type="VEuPathDB" id="ToxoDB:BESB_072790"/>
<keyword evidence="6 7" id="KW-0114">cAMP</keyword>
<feature type="domain" description="Cyclic nucleotide-binding" evidence="9">
    <location>
        <begin position="169"/>
        <end position="288"/>
    </location>
</feature>
<dbReference type="Pfam" id="PF00027">
    <property type="entry name" value="cNMP_binding"/>
    <property type="match status" value="2"/>
</dbReference>
<dbReference type="CDD" id="cd00038">
    <property type="entry name" value="CAP_ED"/>
    <property type="match status" value="2"/>
</dbReference>
<dbReference type="PANTHER" id="PTHR11635:SF152">
    <property type="entry name" value="CAMP-DEPENDENT PROTEIN KINASE TYPE I REGULATORY SUBUNIT-RELATED"/>
    <property type="match status" value="1"/>
</dbReference>
<dbReference type="GO" id="GO:0034236">
    <property type="term" value="F:protein kinase A catalytic subunit binding"/>
    <property type="evidence" value="ECO:0007669"/>
    <property type="project" value="TreeGrafter"/>
</dbReference>
<protein>
    <submittedName>
        <fullName evidence="10">Cyclic nucleotide-binding domain-containing protein</fullName>
    </submittedName>
</protein>